<dbReference type="Pfam" id="PF02077">
    <property type="entry name" value="SURF4"/>
    <property type="match status" value="1"/>
</dbReference>
<dbReference type="Proteomes" id="UP001479436">
    <property type="component" value="Unassembled WGS sequence"/>
</dbReference>
<dbReference type="PROSITE" id="PS01339">
    <property type="entry name" value="SURF4"/>
    <property type="match status" value="1"/>
</dbReference>
<feature type="transmembrane region" description="Helical" evidence="6">
    <location>
        <begin position="43"/>
        <end position="66"/>
    </location>
</feature>
<evidence type="ECO:0000256" key="2">
    <source>
        <dbReference type="ARBA" id="ARBA00006945"/>
    </source>
</evidence>
<evidence type="ECO:0000256" key="4">
    <source>
        <dbReference type="ARBA" id="ARBA00022989"/>
    </source>
</evidence>
<evidence type="ECO:0000256" key="5">
    <source>
        <dbReference type="ARBA" id="ARBA00023136"/>
    </source>
</evidence>
<dbReference type="EMBL" id="JASJQH010001092">
    <property type="protein sequence ID" value="KAK9762099.1"/>
    <property type="molecule type" value="Genomic_DNA"/>
</dbReference>
<keyword evidence="5 6" id="KW-0472">Membrane</keyword>
<evidence type="ECO:0000256" key="6">
    <source>
        <dbReference type="SAM" id="Phobius"/>
    </source>
</evidence>
<protein>
    <submittedName>
        <fullName evidence="7">ER-derived vesicles protein erv29</fullName>
    </submittedName>
</protein>
<accession>A0ABR2WKP0</accession>
<proteinExistence type="inferred from homology"/>
<comment type="similarity">
    <text evidence="2">Belongs to the SURF4 family.</text>
</comment>
<comment type="subcellular location">
    <subcellularLocation>
        <location evidence="1">Membrane</location>
        <topology evidence="1">Multi-pass membrane protein</topology>
    </subcellularLocation>
</comment>
<comment type="caution">
    <text evidence="7">The sequence shown here is derived from an EMBL/GenBank/DDBJ whole genome shotgun (WGS) entry which is preliminary data.</text>
</comment>
<feature type="transmembrane region" description="Helical" evidence="6">
    <location>
        <begin position="162"/>
        <end position="179"/>
    </location>
</feature>
<dbReference type="InterPro" id="IPR002995">
    <property type="entry name" value="Surf4"/>
</dbReference>
<sequence length="224" mass="25471">MLFFVGEDMGTWVKKWYLAGHPKLPKNSHERILILEYKHARAIYIKIAVGALFMAVISQIIGYGLFLEFQFFFRNISILGGLLILLAEGLNKPKSSFPGLLSPYHIDPSRYYQLAGRSLLIVLFLYLVFPQQASPMSLTISAVGIMFALMIIIGFKVKASAVLLVLFLTTFNILMNNWWSIHHNHPARDYLRYDFFQILSIVGGLLLLINIGPGTLSLDEKKKY</sequence>
<feature type="transmembrane region" description="Helical" evidence="6">
    <location>
        <begin position="72"/>
        <end position="90"/>
    </location>
</feature>
<name>A0ABR2WKP0_9FUNG</name>
<organism evidence="7 8">
    <name type="scientific">Basidiobolus ranarum</name>
    <dbReference type="NCBI Taxonomy" id="34480"/>
    <lineage>
        <taxon>Eukaryota</taxon>
        <taxon>Fungi</taxon>
        <taxon>Fungi incertae sedis</taxon>
        <taxon>Zoopagomycota</taxon>
        <taxon>Entomophthoromycotina</taxon>
        <taxon>Basidiobolomycetes</taxon>
        <taxon>Basidiobolales</taxon>
        <taxon>Basidiobolaceae</taxon>
        <taxon>Basidiobolus</taxon>
    </lineage>
</organism>
<gene>
    <name evidence="7" type="primary">ERV29_13</name>
    <name evidence="7" type="ORF">K7432_012482</name>
</gene>
<evidence type="ECO:0000256" key="1">
    <source>
        <dbReference type="ARBA" id="ARBA00004141"/>
    </source>
</evidence>
<feature type="transmembrane region" description="Helical" evidence="6">
    <location>
        <begin position="135"/>
        <end position="155"/>
    </location>
</feature>
<evidence type="ECO:0000313" key="8">
    <source>
        <dbReference type="Proteomes" id="UP001479436"/>
    </source>
</evidence>
<evidence type="ECO:0000256" key="3">
    <source>
        <dbReference type="ARBA" id="ARBA00022692"/>
    </source>
</evidence>
<keyword evidence="3 6" id="KW-0812">Transmembrane</keyword>
<reference evidence="7 8" key="1">
    <citation type="submission" date="2023-04" db="EMBL/GenBank/DDBJ databases">
        <title>Genome of Basidiobolus ranarum AG-B5.</title>
        <authorList>
            <person name="Stajich J.E."/>
            <person name="Carter-House D."/>
            <person name="Gryganskyi A."/>
        </authorList>
    </citation>
    <scope>NUCLEOTIDE SEQUENCE [LARGE SCALE GENOMIC DNA]</scope>
    <source>
        <strain evidence="7 8">AG-B5</strain>
    </source>
</reference>
<evidence type="ECO:0000313" key="7">
    <source>
        <dbReference type="EMBL" id="KAK9762099.1"/>
    </source>
</evidence>
<keyword evidence="4 6" id="KW-1133">Transmembrane helix</keyword>
<feature type="transmembrane region" description="Helical" evidence="6">
    <location>
        <begin position="195"/>
        <end position="218"/>
    </location>
</feature>
<keyword evidence="8" id="KW-1185">Reference proteome</keyword>